<reference evidence="1" key="1">
    <citation type="submission" date="2019-11" db="EMBL/GenBank/DDBJ databases">
        <title>Characterization of Clostridium perfringens isolates from swine manure treated agricultural soils.</title>
        <authorList>
            <person name="Wushke S.T."/>
        </authorList>
    </citation>
    <scope>NUCLEOTIDE SEQUENCE</scope>
    <source>
        <strain evidence="1">X94</strain>
    </source>
</reference>
<dbReference type="SUPFAM" id="SSF51161">
    <property type="entry name" value="Trimeric LpxA-like enzymes"/>
    <property type="match status" value="1"/>
</dbReference>
<dbReference type="Gene3D" id="2.160.10.10">
    <property type="entry name" value="Hexapeptide repeat proteins"/>
    <property type="match status" value="1"/>
</dbReference>
<dbReference type="Proteomes" id="UP001288778">
    <property type="component" value="Unassembled WGS sequence"/>
</dbReference>
<accession>A0AAW9HVR6</accession>
<gene>
    <name evidence="1" type="ORF">GNF68_11710</name>
</gene>
<proteinExistence type="predicted"/>
<dbReference type="AlphaFoldDB" id="A0AAW9HVR6"/>
<protein>
    <recommendedName>
        <fullName evidence="3">Serine acetyltransferase</fullName>
    </recommendedName>
</protein>
<name>A0AAW9HVR6_CLOPF</name>
<evidence type="ECO:0000313" key="1">
    <source>
        <dbReference type="EMBL" id="MDZ4909727.1"/>
    </source>
</evidence>
<organism evidence="1 2">
    <name type="scientific">Clostridium perfringens</name>
    <dbReference type="NCBI Taxonomy" id="1502"/>
    <lineage>
        <taxon>Bacteria</taxon>
        <taxon>Bacillati</taxon>
        <taxon>Bacillota</taxon>
        <taxon>Clostridia</taxon>
        <taxon>Eubacteriales</taxon>
        <taxon>Clostridiaceae</taxon>
        <taxon>Clostridium</taxon>
    </lineage>
</organism>
<comment type="caution">
    <text evidence="1">The sequence shown here is derived from an EMBL/GenBank/DDBJ whole genome shotgun (WGS) entry which is preliminary data.</text>
</comment>
<dbReference type="RefSeq" id="WP_322395454.1">
    <property type="nucleotide sequence ID" value="NZ_WNUI01000035.1"/>
</dbReference>
<dbReference type="EMBL" id="WNUI01000035">
    <property type="protein sequence ID" value="MDZ4909727.1"/>
    <property type="molecule type" value="Genomic_DNA"/>
</dbReference>
<sequence>MNDDLKNIINSDLSRWGDGITKKALIKNLLINPNFKFIYIHRKCNYFRNRNKLKYVFYRLILYRLNLKFGFEISNVAQIGKGFKIDHRGAIIINPNTVIGNNVNVTAGVLIG</sequence>
<evidence type="ECO:0008006" key="3">
    <source>
        <dbReference type="Google" id="ProtNLM"/>
    </source>
</evidence>
<evidence type="ECO:0000313" key="2">
    <source>
        <dbReference type="Proteomes" id="UP001288778"/>
    </source>
</evidence>
<dbReference type="InterPro" id="IPR011004">
    <property type="entry name" value="Trimer_LpxA-like_sf"/>
</dbReference>